<reference evidence="1" key="1">
    <citation type="submission" date="2021-05" db="EMBL/GenBank/DDBJ databases">
        <authorList>
            <person name="Scholz U."/>
            <person name="Mascher M."/>
            <person name="Fiebig A."/>
        </authorList>
    </citation>
    <scope>NUCLEOTIDE SEQUENCE [LARGE SCALE GENOMIC DNA]</scope>
</reference>
<protein>
    <submittedName>
        <fullName evidence="1">Uncharacterized protein</fullName>
    </submittedName>
</protein>
<name>A0ACD6A9I0_AVESA</name>
<dbReference type="Proteomes" id="UP001732700">
    <property type="component" value="Chromosome 7C"/>
</dbReference>
<dbReference type="EnsemblPlants" id="AVESA.00010b.r2.7CG0710250.1">
    <property type="protein sequence ID" value="AVESA.00010b.r2.7CG0710250.1.CDS"/>
    <property type="gene ID" value="AVESA.00010b.r2.7CG0710250"/>
</dbReference>
<accession>A0ACD6A9I0</accession>
<sequence length="417" mass="45386">MAGGDDKRKPASSSSSSRRRKPAARYGPGCESSSECQKEGPYLSSHSVSSKKLPPQMLTQVQPPKKSVDSPWQMVPPVQPPKKSVDSPWQMVPPIQPTTSVDSPPQIVTPVQPPQSVDSLNQLASSVQITKSLDSASNSCASGSVVPDQGADPFDICRVSKCSVEVKRSLLDINREKRRAKELGKSANALQHLRPGMVLLKNFLEPNDQVKIIKQCREFGIGTGGFYQPGYRDGPKLSLRMMCLGKNWDPDSYSYGDIRPFDGAQPPKIPESLTKFVKDAIEASHAFLKQSGQGTSNPSKEIPPMSPDICIANFYTTAGKLGLHQDKDEAKSSLNKGLPVVSFSLGDTAEFLYGDARDEAKASKIKLESGDVLIFGGQSRHIFHGVSSITPKTAPTYVTDEANLRPGRLNLTFRQYQ</sequence>
<evidence type="ECO:0000313" key="1">
    <source>
        <dbReference type="EnsemblPlants" id="AVESA.00010b.r2.7CG0710250.1.CDS"/>
    </source>
</evidence>
<organism evidence="1 2">
    <name type="scientific">Avena sativa</name>
    <name type="common">Oat</name>
    <dbReference type="NCBI Taxonomy" id="4498"/>
    <lineage>
        <taxon>Eukaryota</taxon>
        <taxon>Viridiplantae</taxon>
        <taxon>Streptophyta</taxon>
        <taxon>Embryophyta</taxon>
        <taxon>Tracheophyta</taxon>
        <taxon>Spermatophyta</taxon>
        <taxon>Magnoliopsida</taxon>
        <taxon>Liliopsida</taxon>
        <taxon>Poales</taxon>
        <taxon>Poaceae</taxon>
        <taxon>BOP clade</taxon>
        <taxon>Pooideae</taxon>
        <taxon>Poodae</taxon>
        <taxon>Poeae</taxon>
        <taxon>Poeae Chloroplast Group 1 (Aveneae type)</taxon>
        <taxon>Aveninae</taxon>
        <taxon>Avena</taxon>
    </lineage>
</organism>
<evidence type="ECO:0000313" key="2">
    <source>
        <dbReference type="Proteomes" id="UP001732700"/>
    </source>
</evidence>
<keyword evidence="2" id="KW-1185">Reference proteome</keyword>
<proteinExistence type="predicted"/>
<reference evidence="1" key="2">
    <citation type="submission" date="2025-09" db="UniProtKB">
        <authorList>
            <consortium name="EnsemblPlants"/>
        </authorList>
    </citation>
    <scope>IDENTIFICATION</scope>
</reference>